<sequence length="87" mass="9891">MSASLSVLLLLITTCTAYIHKLDKCVYNGTILPKGQVTYFNETCQKGVCYFDIGFIYGCDNKKPRAYCHLERVKGDFPRCCSWVYAC</sequence>
<organism evidence="5">
    <name type="scientific">Rhipicephalus pulchellus</name>
    <name type="common">Yellow backed tick</name>
    <name type="synonym">Dermacentor pulchellus</name>
    <dbReference type="NCBI Taxonomy" id="72859"/>
    <lineage>
        <taxon>Eukaryota</taxon>
        <taxon>Metazoa</taxon>
        <taxon>Ecdysozoa</taxon>
        <taxon>Arthropoda</taxon>
        <taxon>Chelicerata</taxon>
        <taxon>Arachnida</taxon>
        <taxon>Acari</taxon>
        <taxon>Parasitiformes</taxon>
        <taxon>Ixodida</taxon>
        <taxon>Ixodoidea</taxon>
        <taxon>Ixodidae</taxon>
        <taxon>Rhipicephalinae</taxon>
        <taxon>Rhipicephalus</taxon>
        <taxon>Rhipicephalus</taxon>
    </lineage>
</organism>
<keyword evidence="3" id="KW-0732">Signal</keyword>
<proteinExistence type="evidence at transcript level"/>
<accession>L7MA14</accession>
<feature type="domain" description="Single" evidence="4">
    <location>
        <begin position="25"/>
        <end position="87"/>
    </location>
</feature>
<evidence type="ECO:0000259" key="4">
    <source>
        <dbReference type="SMART" id="SM01318"/>
    </source>
</evidence>
<dbReference type="AlphaFoldDB" id="L7MA14"/>
<reference evidence="5" key="2">
    <citation type="journal article" date="2015" name="J. Proteomics">
        <title>Sexual differences in the sialomes of the zebra tick, Rhipicephalus pulchellus.</title>
        <authorList>
            <person name="Tan A.W."/>
            <person name="Francischetti I.M."/>
            <person name="Slovak M."/>
            <person name="Kini R.M."/>
            <person name="Ribeiro J.M."/>
        </authorList>
    </citation>
    <scope>NUCLEOTIDE SEQUENCE</scope>
    <source>
        <tissue evidence="5">Salivary gland</tissue>
    </source>
</reference>
<feature type="chain" id="PRO_5003981968" evidence="3">
    <location>
        <begin position="18"/>
        <end position="87"/>
    </location>
</feature>
<dbReference type="EMBL" id="GACK01004139">
    <property type="protein sequence ID" value="JAA60895.1"/>
    <property type="molecule type" value="mRNA"/>
</dbReference>
<dbReference type="GO" id="GO:0005576">
    <property type="term" value="C:extracellular region"/>
    <property type="evidence" value="ECO:0007669"/>
    <property type="project" value="UniProtKB-SubCell"/>
</dbReference>
<keyword evidence="2" id="KW-0964">Secreted</keyword>
<evidence type="ECO:0000256" key="1">
    <source>
        <dbReference type="ARBA" id="ARBA00004613"/>
    </source>
</evidence>
<comment type="subcellular location">
    <subcellularLocation>
        <location evidence="1">Secreted</location>
    </subcellularLocation>
</comment>
<dbReference type="InterPro" id="IPR029277">
    <property type="entry name" value="SVWC_dom"/>
</dbReference>
<protein>
    <submittedName>
        <fullName evidence="5">Putative 8.9 kDa family member</fullName>
    </submittedName>
</protein>
<feature type="signal peptide" evidence="3">
    <location>
        <begin position="1"/>
        <end position="17"/>
    </location>
</feature>
<name>L7MA14_RHIPC</name>
<dbReference type="SMART" id="SM01318">
    <property type="entry name" value="SVWC"/>
    <property type="match status" value="1"/>
</dbReference>
<evidence type="ECO:0000256" key="3">
    <source>
        <dbReference type="SAM" id="SignalP"/>
    </source>
</evidence>
<reference evidence="5" key="1">
    <citation type="submission" date="2012-11" db="EMBL/GenBank/DDBJ databases">
        <authorList>
            <person name="Lucero-Rivera Y.E."/>
            <person name="Tovar-Ramirez D."/>
        </authorList>
    </citation>
    <scope>NUCLEOTIDE SEQUENCE</scope>
    <source>
        <tissue evidence="5">Salivary gland</tissue>
    </source>
</reference>
<evidence type="ECO:0000313" key="5">
    <source>
        <dbReference type="EMBL" id="JAA60895.1"/>
    </source>
</evidence>
<evidence type="ECO:0000256" key="2">
    <source>
        <dbReference type="ARBA" id="ARBA00022525"/>
    </source>
</evidence>